<dbReference type="AlphaFoldDB" id="A0A0E9U2C5"/>
<dbReference type="EMBL" id="GBXM01049257">
    <property type="protein sequence ID" value="JAH59320.1"/>
    <property type="molecule type" value="Transcribed_RNA"/>
</dbReference>
<reference evidence="2" key="1">
    <citation type="submission" date="2014-11" db="EMBL/GenBank/DDBJ databases">
        <authorList>
            <person name="Amaro Gonzalez C."/>
        </authorList>
    </citation>
    <scope>NUCLEOTIDE SEQUENCE</scope>
</reference>
<evidence type="ECO:0000313" key="2">
    <source>
        <dbReference type="EMBL" id="JAH59320.1"/>
    </source>
</evidence>
<protein>
    <submittedName>
        <fullName evidence="2">Uncharacterized protein</fullName>
    </submittedName>
</protein>
<evidence type="ECO:0000256" key="1">
    <source>
        <dbReference type="SAM" id="MobiDB-lite"/>
    </source>
</evidence>
<accession>A0A0E9U2C5</accession>
<feature type="region of interest" description="Disordered" evidence="1">
    <location>
        <begin position="1"/>
        <end position="32"/>
    </location>
</feature>
<name>A0A0E9U2C5_ANGAN</name>
<reference evidence="2" key="2">
    <citation type="journal article" date="2015" name="Fish Shellfish Immunol.">
        <title>Early steps in the European eel (Anguilla anguilla)-Vibrio vulnificus interaction in the gills: Role of the RtxA13 toxin.</title>
        <authorList>
            <person name="Callol A."/>
            <person name="Pajuelo D."/>
            <person name="Ebbesson L."/>
            <person name="Teles M."/>
            <person name="MacKenzie S."/>
            <person name="Amaro C."/>
        </authorList>
    </citation>
    <scope>NUCLEOTIDE SEQUENCE</scope>
</reference>
<organism evidence="2">
    <name type="scientific">Anguilla anguilla</name>
    <name type="common">European freshwater eel</name>
    <name type="synonym">Muraena anguilla</name>
    <dbReference type="NCBI Taxonomy" id="7936"/>
    <lineage>
        <taxon>Eukaryota</taxon>
        <taxon>Metazoa</taxon>
        <taxon>Chordata</taxon>
        <taxon>Craniata</taxon>
        <taxon>Vertebrata</taxon>
        <taxon>Euteleostomi</taxon>
        <taxon>Actinopterygii</taxon>
        <taxon>Neopterygii</taxon>
        <taxon>Teleostei</taxon>
        <taxon>Anguilliformes</taxon>
        <taxon>Anguillidae</taxon>
        <taxon>Anguilla</taxon>
    </lineage>
</organism>
<sequence>MQLGSLQHHKCNGENRGLALPAIQGHSHVQLT</sequence>
<proteinExistence type="predicted"/>